<reference evidence="1 2" key="1">
    <citation type="journal article" date="2021" name="Sci. Rep.">
        <title>The genome of the diatom Chaetoceros tenuissimus carries an ancient integrated fragment of an extant virus.</title>
        <authorList>
            <person name="Hongo Y."/>
            <person name="Kimura K."/>
            <person name="Takaki Y."/>
            <person name="Yoshida Y."/>
            <person name="Baba S."/>
            <person name="Kobayashi G."/>
            <person name="Nagasaki K."/>
            <person name="Hano T."/>
            <person name="Tomaru Y."/>
        </authorList>
    </citation>
    <scope>NUCLEOTIDE SEQUENCE [LARGE SCALE GENOMIC DNA]</scope>
    <source>
        <strain evidence="1 2">NIES-3715</strain>
    </source>
</reference>
<accession>A0AAD3CRJ8</accession>
<dbReference type="Pfam" id="PF13692">
    <property type="entry name" value="Glyco_trans_1_4"/>
    <property type="match status" value="1"/>
</dbReference>
<sequence length="423" mass="48605">MKRSIQVLERKSSILFLSPTLFPQPNASAAGVRTVELLNHFASSSDSFSQVHYGCGLRADDSQRHEMKKLLPNVHIHHFPPNREEEIKEVLHSSTFRDLKTVVFDRFFAEEAYSHYFYNHRPDVMRVLDMQDMHSLRYYRHEQIKAYDVESKGVLSLDFFKGTYASNLPTCQMDAVNKSKKKDASSMLLRELSSIHRSDLSLVCSPYELKVLSDEYLIPHSKMGLAPFFTEPKSKYYGSDYSFSKRSNFVSLGGFKHPPNIDQVLMLQRLWPRIREQIPDAKIYVYGSYPPPRIKQMHDPKKGFIVKGYVDNLDDALATSRVMLAPVRFGAGIKGKIIDSWMYGCPVVTTPIGMEGISSDDTKLWDTSVAHDDDSFIERAVSLYKVKALWDDNQRQARLILETSFGLSNLDRIDNQLKRQENL</sequence>
<gene>
    <name evidence="1" type="ORF">CTEN210_06357</name>
</gene>
<dbReference type="Proteomes" id="UP001054902">
    <property type="component" value="Unassembled WGS sequence"/>
</dbReference>
<dbReference type="SUPFAM" id="SSF53756">
    <property type="entry name" value="UDP-Glycosyltransferase/glycogen phosphorylase"/>
    <property type="match status" value="1"/>
</dbReference>
<keyword evidence="2" id="KW-1185">Reference proteome</keyword>
<dbReference type="EMBL" id="BLLK01000038">
    <property type="protein sequence ID" value="GFH49881.1"/>
    <property type="molecule type" value="Genomic_DNA"/>
</dbReference>
<evidence type="ECO:0008006" key="3">
    <source>
        <dbReference type="Google" id="ProtNLM"/>
    </source>
</evidence>
<dbReference type="AlphaFoldDB" id="A0AAD3CRJ8"/>
<evidence type="ECO:0000313" key="2">
    <source>
        <dbReference type="Proteomes" id="UP001054902"/>
    </source>
</evidence>
<evidence type="ECO:0000313" key="1">
    <source>
        <dbReference type="EMBL" id="GFH49881.1"/>
    </source>
</evidence>
<proteinExistence type="predicted"/>
<name>A0AAD3CRJ8_9STRA</name>
<protein>
    <recommendedName>
        <fullName evidence="3">Glycosyltransferase</fullName>
    </recommendedName>
</protein>
<comment type="caution">
    <text evidence="1">The sequence shown here is derived from an EMBL/GenBank/DDBJ whole genome shotgun (WGS) entry which is preliminary data.</text>
</comment>
<dbReference type="Gene3D" id="3.40.50.2000">
    <property type="entry name" value="Glycogen Phosphorylase B"/>
    <property type="match status" value="1"/>
</dbReference>
<organism evidence="1 2">
    <name type="scientific">Chaetoceros tenuissimus</name>
    <dbReference type="NCBI Taxonomy" id="426638"/>
    <lineage>
        <taxon>Eukaryota</taxon>
        <taxon>Sar</taxon>
        <taxon>Stramenopiles</taxon>
        <taxon>Ochrophyta</taxon>
        <taxon>Bacillariophyta</taxon>
        <taxon>Coscinodiscophyceae</taxon>
        <taxon>Chaetocerotophycidae</taxon>
        <taxon>Chaetocerotales</taxon>
        <taxon>Chaetocerotaceae</taxon>
        <taxon>Chaetoceros</taxon>
    </lineage>
</organism>